<dbReference type="RefSeq" id="WP_126387739.1">
    <property type="nucleotide sequence ID" value="NZ_CP034539.1"/>
</dbReference>
<gene>
    <name evidence="2" type="ORF">EJ357_01095</name>
</gene>
<evidence type="ECO:0000256" key="1">
    <source>
        <dbReference type="SAM" id="Phobius"/>
    </source>
</evidence>
<proteinExistence type="predicted"/>
<feature type="transmembrane region" description="Helical" evidence="1">
    <location>
        <begin position="124"/>
        <end position="145"/>
    </location>
</feature>
<organism evidence="2 3">
    <name type="scientific">Streptomyces cyaneochromogenes</name>
    <dbReference type="NCBI Taxonomy" id="2496836"/>
    <lineage>
        <taxon>Bacteria</taxon>
        <taxon>Bacillati</taxon>
        <taxon>Actinomycetota</taxon>
        <taxon>Actinomycetes</taxon>
        <taxon>Kitasatosporales</taxon>
        <taxon>Streptomycetaceae</taxon>
        <taxon>Streptomyces</taxon>
    </lineage>
</organism>
<keyword evidence="3" id="KW-1185">Reference proteome</keyword>
<feature type="transmembrane region" description="Helical" evidence="1">
    <location>
        <begin position="177"/>
        <end position="196"/>
    </location>
</feature>
<accession>A0A3Q9ENV6</accession>
<keyword evidence="1" id="KW-1133">Transmembrane helix</keyword>
<reference evidence="2 3" key="1">
    <citation type="journal article" date="2019" name="Int. J. Syst. Evol. Microbiol.">
        <title>Streptomyces cyaneochromogenes sp. nov., a blue pigment-producing actinomycete from manganese-contaminated soil.</title>
        <authorList>
            <person name="Tang X."/>
            <person name="Zhao J."/>
            <person name="Li K."/>
            <person name="Chen Z."/>
            <person name="Sun Y."/>
            <person name="Gao J."/>
        </authorList>
    </citation>
    <scope>NUCLEOTIDE SEQUENCE [LARGE SCALE GENOMIC DNA]</scope>
    <source>
        <strain evidence="2 3">MK-45</strain>
    </source>
</reference>
<feature type="transmembrane region" description="Helical" evidence="1">
    <location>
        <begin position="21"/>
        <end position="42"/>
    </location>
</feature>
<feature type="transmembrane region" description="Helical" evidence="1">
    <location>
        <begin position="91"/>
        <end position="118"/>
    </location>
</feature>
<dbReference type="AlphaFoldDB" id="A0A3Q9ENV6"/>
<evidence type="ECO:0000313" key="2">
    <source>
        <dbReference type="EMBL" id="AZQ32243.1"/>
    </source>
</evidence>
<keyword evidence="1" id="KW-0472">Membrane</keyword>
<protein>
    <submittedName>
        <fullName evidence="2">Uncharacterized protein</fullName>
    </submittedName>
</protein>
<feature type="transmembrane region" description="Helical" evidence="1">
    <location>
        <begin position="208"/>
        <end position="227"/>
    </location>
</feature>
<dbReference type="Proteomes" id="UP000280298">
    <property type="component" value="Chromosome"/>
</dbReference>
<feature type="transmembrane region" description="Helical" evidence="1">
    <location>
        <begin position="247"/>
        <end position="265"/>
    </location>
</feature>
<name>A0A3Q9ENV6_9ACTN</name>
<keyword evidence="1" id="KW-0812">Transmembrane</keyword>
<sequence>MRNSSGATTAEGRYDIRKGAAAYAPIVGAFGALAIPTVTVLFTSNKPKGSETLVALACGLLVVATIGSLTGSIGLAAIGAERDQTANLPPAVMYTGVPVAISIVSILASFEVLAAIYLKDQKGLFAITTGMGGLAATYFSSFAVADSWQSGPSDADLKSEWADGQWIKNKEIAYRKAGHVAAVSSAPVILGLVLRLCDVHWSLTSTGVNWIVGSGLVLSMAGTFAGVQRTKHAMYDSEQRGINDWEAYLTPTAVGLYALAVLVFLP</sequence>
<dbReference type="KEGG" id="scya:EJ357_01095"/>
<dbReference type="OrthoDB" id="9959924at2"/>
<feature type="transmembrane region" description="Helical" evidence="1">
    <location>
        <begin position="54"/>
        <end position="79"/>
    </location>
</feature>
<evidence type="ECO:0000313" key="3">
    <source>
        <dbReference type="Proteomes" id="UP000280298"/>
    </source>
</evidence>
<dbReference type="EMBL" id="CP034539">
    <property type="protein sequence ID" value="AZQ32243.1"/>
    <property type="molecule type" value="Genomic_DNA"/>
</dbReference>